<dbReference type="InterPro" id="IPR025187">
    <property type="entry name" value="DUF4112"/>
</dbReference>
<evidence type="ECO:0000256" key="1">
    <source>
        <dbReference type="SAM" id="MobiDB-lite"/>
    </source>
</evidence>
<dbReference type="OrthoDB" id="2103474at2759"/>
<feature type="transmembrane region" description="Helical" evidence="2">
    <location>
        <begin position="78"/>
        <end position="106"/>
    </location>
</feature>
<dbReference type="AlphaFoldDB" id="A0A261Y013"/>
<keyword evidence="2" id="KW-0812">Transmembrane</keyword>
<proteinExistence type="predicted"/>
<reference evidence="3 4" key="1">
    <citation type="journal article" date="2017" name="Mycologia">
        <title>Bifiguratus adelaidae, gen. et sp. nov., a new member of Mucoromycotina in endophytic and soil-dwelling habitats.</title>
        <authorList>
            <person name="Torres-Cruz T.J."/>
            <person name="Billingsley Tobias T.L."/>
            <person name="Almatruk M."/>
            <person name="Hesse C."/>
            <person name="Kuske C.R."/>
            <person name="Desiro A."/>
            <person name="Benucci G.M."/>
            <person name="Bonito G."/>
            <person name="Stajich J.E."/>
            <person name="Dunlap C."/>
            <person name="Arnold A.E."/>
            <person name="Porras-Alfaro A."/>
        </authorList>
    </citation>
    <scope>NUCLEOTIDE SEQUENCE [LARGE SCALE GENOMIC DNA]</scope>
    <source>
        <strain evidence="3 4">AZ0501</strain>
    </source>
</reference>
<protein>
    <submittedName>
        <fullName evidence="3">Uncharacterized protein</fullName>
    </submittedName>
</protein>
<dbReference type="EMBL" id="MVBO01000061">
    <property type="protein sequence ID" value="OZJ03955.1"/>
    <property type="molecule type" value="Genomic_DNA"/>
</dbReference>
<organism evidence="3 4">
    <name type="scientific">Bifiguratus adelaidae</name>
    <dbReference type="NCBI Taxonomy" id="1938954"/>
    <lineage>
        <taxon>Eukaryota</taxon>
        <taxon>Fungi</taxon>
        <taxon>Fungi incertae sedis</taxon>
        <taxon>Mucoromycota</taxon>
        <taxon>Mucoromycotina</taxon>
        <taxon>Endogonomycetes</taxon>
        <taxon>Endogonales</taxon>
        <taxon>Endogonales incertae sedis</taxon>
        <taxon>Bifiguratus</taxon>
    </lineage>
</organism>
<keyword evidence="2" id="KW-0472">Membrane</keyword>
<name>A0A261Y013_9FUNG</name>
<sequence>MDFAKKQFQKALVGQVAERVGDKYVRPGTEQQAYQIEERDKKRHWWQRKKEEDIGLTPFEAKVLRKVKRRAHFLDRGFRLCCCNIGFDALVGLIPVVGDFIGVFFALEVVRMCSQVGLPKSVVSKMFANVGLIPIVGDIADIFYKCNTRNAVLLEEYLMTRHRDEILMKQGKLPPSHVPGTGPIPGTMVTDENGNTRAEYPSAHSGPPRITARTNTNPPRIFRQGEPGYDDTDAEIISPTSGTSSALAPALPPRERRSNSWFARNPPPIDVPGQTYVVDGSRPGFDNPPSTKK</sequence>
<evidence type="ECO:0000313" key="3">
    <source>
        <dbReference type="EMBL" id="OZJ03955.1"/>
    </source>
</evidence>
<accession>A0A261Y013</accession>
<keyword evidence="2" id="KW-1133">Transmembrane helix</keyword>
<dbReference type="PANTHER" id="PTHR35519">
    <property type="entry name" value="MEMBRANE PROTEINS"/>
    <property type="match status" value="1"/>
</dbReference>
<dbReference type="Proteomes" id="UP000242875">
    <property type="component" value="Unassembled WGS sequence"/>
</dbReference>
<keyword evidence="4" id="KW-1185">Reference proteome</keyword>
<gene>
    <name evidence="3" type="ORF">BZG36_02946</name>
</gene>
<dbReference type="PANTHER" id="PTHR35519:SF2">
    <property type="entry name" value="PH DOMAIN PROTEIN"/>
    <property type="match status" value="1"/>
</dbReference>
<feature type="region of interest" description="Disordered" evidence="1">
    <location>
        <begin position="171"/>
        <end position="293"/>
    </location>
</feature>
<evidence type="ECO:0000256" key="2">
    <source>
        <dbReference type="SAM" id="Phobius"/>
    </source>
</evidence>
<comment type="caution">
    <text evidence="3">The sequence shown here is derived from an EMBL/GenBank/DDBJ whole genome shotgun (WGS) entry which is preliminary data.</text>
</comment>
<evidence type="ECO:0000313" key="4">
    <source>
        <dbReference type="Proteomes" id="UP000242875"/>
    </source>
</evidence>
<dbReference type="Pfam" id="PF13430">
    <property type="entry name" value="DUF4112"/>
    <property type="match status" value="1"/>
</dbReference>